<protein>
    <submittedName>
        <fullName evidence="2">Uncharacterized protein</fullName>
    </submittedName>
</protein>
<feature type="transmembrane region" description="Helical" evidence="1">
    <location>
        <begin position="37"/>
        <end position="56"/>
    </location>
</feature>
<proteinExistence type="predicted"/>
<dbReference type="RefSeq" id="WP_230495958.1">
    <property type="nucleotide sequence ID" value="NZ_CAKJTG010000006.1"/>
</dbReference>
<organism evidence="2 3">
    <name type="scientific">Pseudoneobacillus rhizosphaerae</name>
    <dbReference type="NCBI Taxonomy" id="2880968"/>
    <lineage>
        <taxon>Bacteria</taxon>
        <taxon>Bacillati</taxon>
        <taxon>Bacillota</taxon>
        <taxon>Bacilli</taxon>
        <taxon>Bacillales</taxon>
        <taxon>Bacillaceae</taxon>
        <taxon>Pseudoneobacillus</taxon>
    </lineage>
</organism>
<keyword evidence="1" id="KW-0812">Transmembrane</keyword>
<evidence type="ECO:0000256" key="1">
    <source>
        <dbReference type="SAM" id="Phobius"/>
    </source>
</evidence>
<keyword evidence="3" id="KW-1185">Reference proteome</keyword>
<name>A0A9C7G8V5_9BACI</name>
<dbReference type="EMBL" id="CAKJTG010000006">
    <property type="protein sequence ID" value="CAG9607702.1"/>
    <property type="molecule type" value="Genomic_DNA"/>
</dbReference>
<reference evidence="2" key="1">
    <citation type="submission" date="2021-10" db="EMBL/GenBank/DDBJ databases">
        <authorList>
            <person name="Criscuolo A."/>
        </authorList>
    </citation>
    <scope>NUCLEOTIDE SEQUENCE</scope>
    <source>
        <strain evidence="2">CIP111885</strain>
    </source>
</reference>
<sequence length="59" mass="6590">MIFVIAYGTPIIAIVFFMNCISIAKKLIKGQDVHNQAILNGLMFGFIIFSIIWSALLTE</sequence>
<dbReference type="AlphaFoldDB" id="A0A9C7G8V5"/>
<accession>A0A9C7G8V5</accession>
<gene>
    <name evidence="2" type="ORF">NEOCIP111885_01394</name>
</gene>
<evidence type="ECO:0000313" key="2">
    <source>
        <dbReference type="EMBL" id="CAG9607702.1"/>
    </source>
</evidence>
<feature type="transmembrane region" description="Helical" evidence="1">
    <location>
        <begin position="6"/>
        <end position="25"/>
    </location>
</feature>
<comment type="caution">
    <text evidence="2">The sequence shown here is derived from an EMBL/GenBank/DDBJ whole genome shotgun (WGS) entry which is preliminary data.</text>
</comment>
<keyword evidence="1" id="KW-1133">Transmembrane helix</keyword>
<dbReference type="Proteomes" id="UP000789845">
    <property type="component" value="Unassembled WGS sequence"/>
</dbReference>
<evidence type="ECO:0000313" key="3">
    <source>
        <dbReference type="Proteomes" id="UP000789845"/>
    </source>
</evidence>
<keyword evidence="1" id="KW-0472">Membrane</keyword>